<dbReference type="Proteomes" id="UP000534286">
    <property type="component" value="Unassembled WGS sequence"/>
</dbReference>
<protein>
    <submittedName>
        <fullName evidence="1">Uncharacterized protein</fullName>
    </submittedName>
</protein>
<sequence length="54" mass="6206">MRWFQNTWGPVHTSWCWAIAISVFAAHRGKGVGTHAQWRDGGRHDQVLYSILRG</sequence>
<dbReference type="AlphaFoldDB" id="A0A7W7S2J1"/>
<evidence type="ECO:0000313" key="2">
    <source>
        <dbReference type="Proteomes" id="UP000534286"/>
    </source>
</evidence>
<accession>A0A7W7S2J1</accession>
<name>A0A7W7S2J1_9ACTN</name>
<reference evidence="1 2" key="1">
    <citation type="submission" date="2020-08" db="EMBL/GenBank/DDBJ databases">
        <title>Sequencing the genomes of 1000 actinobacteria strains.</title>
        <authorList>
            <person name="Klenk H.-P."/>
        </authorList>
    </citation>
    <scope>NUCLEOTIDE SEQUENCE [LARGE SCALE GENOMIC DNA]</scope>
    <source>
        <strain evidence="1 2">DSM 43023</strain>
    </source>
</reference>
<organism evidence="1 2">
    <name type="scientific">Streptosporangium album</name>
    <dbReference type="NCBI Taxonomy" id="47479"/>
    <lineage>
        <taxon>Bacteria</taxon>
        <taxon>Bacillati</taxon>
        <taxon>Actinomycetota</taxon>
        <taxon>Actinomycetes</taxon>
        <taxon>Streptosporangiales</taxon>
        <taxon>Streptosporangiaceae</taxon>
        <taxon>Streptosporangium</taxon>
    </lineage>
</organism>
<gene>
    <name evidence="1" type="ORF">FHR32_006439</name>
</gene>
<proteinExistence type="predicted"/>
<comment type="caution">
    <text evidence="1">The sequence shown here is derived from an EMBL/GenBank/DDBJ whole genome shotgun (WGS) entry which is preliminary data.</text>
</comment>
<dbReference type="EMBL" id="JACHJU010000003">
    <property type="protein sequence ID" value="MBB4942053.1"/>
    <property type="molecule type" value="Genomic_DNA"/>
</dbReference>
<keyword evidence="2" id="KW-1185">Reference proteome</keyword>
<evidence type="ECO:0000313" key="1">
    <source>
        <dbReference type="EMBL" id="MBB4942053.1"/>
    </source>
</evidence>